<protein>
    <submittedName>
        <fullName evidence="1">11869_t:CDS:1</fullName>
    </submittedName>
</protein>
<organism evidence="1 2">
    <name type="scientific">Cetraspora pellucida</name>
    <dbReference type="NCBI Taxonomy" id="1433469"/>
    <lineage>
        <taxon>Eukaryota</taxon>
        <taxon>Fungi</taxon>
        <taxon>Fungi incertae sedis</taxon>
        <taxon>Mucoromycota</taxon>
        <taxon>Glomeromycotina</taxon>
        <taxon>Glomeromycetes</taxon>
        <taxon>Diversisporales</taxon>
        <taxon>Gigasporaceae</taxon>
        <taxon>Cetraspora</taxon>
    </lineage>
</organism>
<dbReference type="EMBL" id="CAJVPW010007963">
    <property type="protein sequence ID" value="CAG8587723.1"/>
    <property type="molecule type" value="Genomic_DNA"/>
</dbReference>
<comment type="caution">
    <text evidence="1">The sequence shown here is derived from an EMBL/GenBank/DDBJ whole genome shotgun (WGS) entry which is preliminary data.</text>
</comment>
<evidence type="ECO:0000313" key="2">
    <source>
        <dbReference type="Proteomes" id="UP000789366"/>
    </source>
</evidence>
<gene>
    <name evidence="1" type="ORF">SPELUC_LOCUS6626</name>
</gene>
<sequence>MKYSEQLLSYFKENNMKYFDYSQHKNRKFIGKGGFAIVYSAILEGEERALKSLNNSFRFNDKEFKQFSREVEGIYKISWTELIQVAKDITSGLKHLHDKHIIHLDLHSKNILINDGRALITDFGISTISTQVNVTIASSSDIPAYIEPHQVIRVDPKEPSEKAHYRQERVELLNGNLVIDCPDDEILLSRTLDGIMENITHLCSLKDSPTWGDDAWKKVVVCIISDGRNNINEHVLAYFTALEAHIYEYTTFISIKHFKNSVEMKVNEGMVPIQIVFCLTEQSKRGVDSSQWFFSAFCPILVPQICVFIDVGVKPGYGSLYNLWNAFSVNPNVAGVCGNIDLIKGRNWIKFLNPIAGAQ</sequence>
<evidence type="ECO:0000313" key="1">
    <source>
        <dbReference type="EMBL" id="CAG8587723.1"/>
    </source>
</evidence>
<proteinExistence type="predicted"/>
<keyword evidence="2" id="KW-1185">Reference proteome</keyword>
<accession>A0ACA9MFH3</accession>
<feature type="non-terminal residue" evidence="1">
    <location>
        <position position="359"/>
    </location>
</feature>
<reference evidence="1" key="1">
    <citation type="submission" date="2021-06" db="EMBL/GenBank/DDBJ databases">
        <authorList>
            <person name="Kallberg Y."/>
            <person name="Tangrot J."/>
            <person name="Rosling A."/>
        </authorList>
    </citation>
    <scope>NUCLEOTIDE SEQUENCE</scope>
    <source>
        <strain evidence="1">28 12/20/2015</strain>
    </source>
</reference>
<dbReference type="Proteomes" id="UP000789366">
    <property type="component" value="Unassembled WGS sequence"/>
</dbReference>
<name>A0ACA9MFH3_9GLOM</name>